<proteinExistence type="predicted"/>
<sequence>MKSLIRFFSSPLPYDVWRKSLYFSPLLLVFLFSLGGCAYELPEQPTMFVTKKTPDDLKELLENRKSHQGHIAVLGGQILRRSDTPVGRYFLIRDLPLGDNSYPSPPNSPIRIRKPPAQEAFILFAPSLRMMGNTKPATNKETSSFVVFGNHNNRTVVIGPGHLVTAVGEVRGMIPFPRDKSRTRYLLLVSHYIILWSKAHPEDYPLVLKK</sequence>
<reference evidence="1" key="1">
    <citation type="journal article" date="2020" name="mSystems">
        <title>Genome- and Community-Level Interaction Insights into Carbon Utilization and Element Cycling Functions of Hydrothermarchaeota in Hydrothermal Sediment.</title>
        <authorList>
            <person name="Zhou Z."/>
            <person name="Liu Y."/>
            <person name="Xu W."/>
            <person name="Pan J."/>
            <person name="Luo Z.H."/>
            <person name="Li M."/>
        </authorList>
    </citation>
    <scope>NUCLEOTIDE SEQUENCE [LARGE SCALE GENOMIC DNA]</scope>
    <source>
        <strain evidence="1">SpSt-902</strain>
    </source>
</reference>
<organism evidence="1">
    <name type="scientific">Leptospirillum ferriphilum</name>
    <dbReference type="NCBI Taxonomy" id="178606"/>
    <lineage>
        <taxon>Bacteria</taxon>
        <taxon>Pseudomonadati</taxon>
        <taxon>Nitrospirota</taxon>
        <taxon>Nitrospiria</taxon>
        <taxon>Nitrospirales</taxon>
        <taxon>Nitrospiraceae</taxon>
        <taxon>Leptospirillum</taxon>
    </lineage>
</organism>
<evidence type="ECO:0000313" key="1">
    <source>
        <dbReference type="EMBL" id="HFT93124.1"/>
    </source>
</evidence>
<dbReference type="EMBL" id="DTMM01000082">
    <property type="protein sequence ID" value="HFT93124.1"/>
    <property type="molecule type" value="Genomic_DNA"/>
</dbReference>
<name>A0A7C3LWJ2_9BACT</name>
<dbReference type="AlphaFoldDB" id="A0A7C3LWJ2"/>
<protein>
    <submittedName>
        <fullName evidence="1">Uncharacterized protein</fullName>
    </submittedName>
</protein>
<gene>
    <name evidence="1" type="ORF">ENX03_04110</name>
</gene>
<accession>A0A7C3LWJ2</accession>
<comment type="caution">
    <text evidence="1">The sequence shown here is derived from an EMBL/GenBank/DDBJ whole genome shotgun (WGS) entry which is preliminary data.</text>
</comment>